<comment type="caution">
    <text evidence="2">The sequence shown here is derived from an EMBL/GenBank/DDBJ whole genome shotgun (WGS) entry which is preliminary data.</text>
</comment>
<evidence type="ECO:0000313" key="2">
    <source>
        <dbReference type="EMBL" id="MFB9074470.1"/>
    </source>
</evidence>
<evidence type="ECO:0000256" key="1">
    <source>
        <dbReference type="SAM" id="MobiDB-lite"/>
    </source>
</evidence>
<dbReference type="Proteomes" id="UP001589575">
    <property type="component" value="Unassembled WGS sequence"/>
</dbReference>
<feature type="compositionally biased region" description="Basic and acidic residues" evidence="1">
    <location>
        <begin position="1"/>
        <end position="16"/>
    </location>
</feature>
<gene>
    <name evidence="2" type="ORF">ACFFX0_26065</name>
</gene>
<evidence type="ECO:0000313" key="3">
    <source>
        <dbReference type="Proteomes" id="UP001589575"/>
    </source>
</evidence>
<dbReference type="EMBL" id="JBHMFI010000002">
    <property type="protein sequence ID" value="MFB9074470.1"/>
    <property type="molecule type" value="Genomic_DNA"/>
</dbReference>
<accession>A0ABV5G691</accession>
<reference evidence="2 3" key="1">
    <citation type="submission" date="2024-09" db="EMBL/GenBank/DDBJ databases">
        <authorList>
            <person name="Sun Q."/>
            <person name="Mori K."/>
        </authorList>
    </citation>
    <scope>NUCLEOTIDE SEQUENCE [LARGE SCALE GENOMIC DNA]</scope>
    <source>
        <strain evidence="2 3">CCM 7609</strain>
    </source>
</reference>
<feature type="region of interest" description="Disordered" evidence="1">
    <location>
        <begin position="1"/>
        <end position="101"/>
    </location>
</feature>
<organism evidence="2 3">
    <name type="scientific">Citricoccus parietis</name>
    <dbReference type="NCBI Taxonomy" id="592307"/>
    <lineage>
        <taxon>Bacteria</taxon>
        <taxon>Bacillati</taxon>
        <taxon>Actinomycetota</taxon>
        <taxon>Actinomycetes</taxon>
        <taxon>Micrococcales</taxon>
        <taxon>Micrococcaceae</taxon>
        <taxon>Citricoccus</taxon>
    </lineage>
</organism>
<feature type="compositionally biased region" description="Low complexity" evidence="1">
    <location>
        <begin position="31"/>
        <end position="43"/>
    </location>
</feature>
<keyword evidence="3" id="KW-1185">Reference proteome</keyword>
<sequence>MVLGEQQEHLFDDEHATSLTRYRAGRRVPLAATSSVATPAASPGRPPAPPAASPTGSLTHQQPHPRERRRTGEPVHRRRESGVQGTGPAGRTRLSAPGPPA</sequence>
<name>A0ABV5G691_9MICC</name>
<proteinExistence type="predicted"/>
<protein>
    <submittedName>
        <fullName evidence="2">Uncharacterized protein</fullName>
    </submittedName>
</protein>